<evidence type="ECO:0000313" key="1">
    <source>
        <dbReference type="EMBL" id="GFR61565.1"/>
    </source>
</evidence>
<accession>A0AAV4ELI3</accession>
<keyword evidence="2" id="KW-1185">Reference proteome</keyword>
<evidence type="ECO:0000313" key="2">
    <source>
        <dbReference type="Proteomes" id="UP000762676"/>
    </source>
</evidence>
<comment type="caution">
    <text evidence="1">The sequence shown here is derived from an EMBL/GenBank/DDBJ whole genome shotgun (WGS) entry which is preliminary data.</text>
</comment>
<proteinExistence type="predicted"/>
<protein>
    <submittedName>
        <fullName evidence="1">Uncharacterized protein</fullName>
    </submittedName>
</protein>
<organism evidence="1 2">
    <name type="scientific">Elysia marginata</name>
    <dbReference type="NCBI Taxonomy" id="1093978"/>
    <lineage>
        <taxon>Eukaryota</taxon>
        <taxon>Metazoa</taxon>
        <taxon>Spiralia</taxon>
        <taxon>Lophotrochozoa</taxon>
        <taxon>Mollusca</taxon>
        <taxon>Gastropoda</taxon>
        <taxon>Heterobranchia</taxon>
        <taxon>Euthyneura</taxon>
        <taxon>Panpulmonata</taxon>
        <taxon>Sacoglossa</taxon>
        <taxon>Placobranchoidea</taxon>
        <taxon>Plakobranchidae</taxon>
        <taxon>Elysia</taxon>
    </lineage>
</organism>
<dbReference type="EMBL" id="BMAT01007294">
    <property type="protein sequence ID" value="GFR61565.1"/>
    <property type="molecule type" value="Genomic_DNA"/>
</dbReference>
<name>A0AAV4ELI3_9GAST</name>
<gene>
    <name evidence="1" type="ORF">ElyMa_003560100</name>
</gene>
<sequence length="121" mass="13926">MFIASCASPNHRIEALISPVSWQKPTRRFSQQYNQATENVKACSYRREAGGASPLFITLVTCDLRKIRIKKNPSSESRVIYTVGMLREGRVWVGSRRRSSVLTPDINNQTHKQELFIERKM</sequence>
<reference evidence="1 2" key="1">
    <citation type="journal article" date="2021" name="Elife">
        <title>Chloroplast acquisition without the gene transfer in kleptoplastic sea slugs, Plakobranchus ocellatus.</title>
        <authorList>
            <person name="Maeda T."/>
            <person name="Takahashi S."/>
            <person name="Yoshida T."/>
            <person name="Shimamura S."/>
            <person name="Takaki Y."/>
            <person name="Nagai Y."/>
            <person name="Toyoda A."/>
            <person name="Suzuki Y."/>
            <person name="Arimoto A."/>
            <person name="Ishii H."/>
            <person name="Satoh N."/>
            <person name="Nishiyama T."/>
            <person name="Hasebe M."/>
            <person name="Maruyama T."/>
            <person name="Minagawa J."/>
            <person name="Obokata J."/>
            <person name="Shigenobu S."/>
        </authorList>
    </citation>
    <scope>NUCLEOTIDE SEQUENCE [LARGE SCALE GENOMIC DNA]</scope>
</reference>
<dbReference type="AlphaFoldDB" id="A0AAV4ELI3"/>
<dbReference type="Proteomes" id="UP000762676">
    <property type="component" value="Unassembled WGS sequence"/>
</dbReference>